<accession>A1K7U5</accession>
<dbReference type="EMBL" id="AM406670">
    <property type="protein sequence ID" value="CAL94900.1"/>
    <property type="molecule type" value="Genomic_DNA"/>
</dbReference>
<dbReference type="Gene3D" id="3.40.30.10">
    <property type="entry name" value="Glutaredoxin"/>
    <property type="match status" value="1"/>
</dbReference>
<dbReference type="STRING" id="62928.azo2283"/>
<dbReference type="InterPro" id="IPR001853">
    <property type="entry name" value="DSBA-like_thioredoxin_dom"/>
</dbReference>
<keyword evidence="3" id="KW-1185">Reference proteome</keyword>
<dbReference type="PANTHER" id="PTHR13887:SF41">
    <property type="entry name" value="THIOREDOXIN SUPERFAMILY PROTEIN"/>
    <property type="match status" value="1"/>
</dbReference>
<evidence type="ECO:0000313" key="3">
    <source>
        <dbReference type="Proteomes" id="UP000002588"/>
    </source>
</evidence>
<dbReference type="AlphaFoldDB" id="A1K7U5"/>
<reference evidence="2 3" key="1">
    <citation type="journal article" date="2006" name="Nat. Biotechnol.">
        <title>Complete genome of the mutualistic, N2-fixing grass endophyte Azoarcus sp. strain BH72.</title>
        <authorList>
            <person name="Krause A."/>
            <person name="Ramakumar A."/>
            <person name="Bartels D."/>
            <person name="Battistoni F."/>
            <person name="Bekel T."/>
            <person name="Boch J."/>
            <person name="Boehm M."/>
            <person name="Friedrich F."/>
            <person name="Hurek T."/>
            <person name="Krause L."/>
            <person name="Linke B."/>
            <person name="McHardy A.C."/>
            <person name="Sarkar A."/>
            <person name="Schneiker S."/>
            <person name="Syed A.A."/>
            <person name="Thauer R."/>
            <person name="Vorhoelter F.-J."/>
            <person name="Weidner S."/>
            <person name="Puehler A."/>
            <person name="Reinhold-Hurek B."/>
            <person name="Kaiser O."/>
            <person name="Goesmann A."/>
        </authorList>
    </citation>
    <scope>NUCLEOTIDE SEQUENCE [LARGE SCALE GENOMIC DNA]</scope>
    <source>
        <strain evidence="2 3">BH72</strain>
    </source>
</reference>
<protein>
    <recommendedName>
        <fullName evidence="1">DSBA-like thioredoxin domain-containing protein</fullName>
    </recommendedName>
</protein>
<dbReference type="RefSeq" id="WP_011766014.1">
    <property type="nucleotide sequence ID" value="NC_008702.1"/>
</dbReference>
<dbReference type="CDD" id="cd03024">
    <property type="entry name" value="DsbA_FrnE"/>
    <property type="match status" value="1"/>
</dbReference>
<dbReference type="HOGENOM" id="CLU_069253_0_4_4"/>
<sequence>MLLNIDLVSDFVCPWCFIGKTRLERALADLRAARPEVETHINWLPFFLNPDTPAEGEPYRAFLEAKFGGPAAVDAMWAKVAEAGAPDVSFAFDRIRTRPNTLPAHRLIYRAQASGAAADKVARLANDLFVAHFQQGRDIGDIDTLVELASPDGGKADAFRNYLKSDADADTVRRMAGQVQQQGISAVPFFIFNRKIAVSGAQSAGALGAAMLQALE</sequence>
<name>A1K7U5_AZOSB</name>
<dbReference type="KEGG" id="azo:azo2283"/>
<evidence type="ECO:0000313" key="2">
    <source>
        <dbReference type="EMBL" id="CAL94900.1"/>
    </source>
</evidence>
<feature type="domain" description="DSBA-like thioredoxin" evidence="1">
    <location>
        <begin position="5"/>
        <end position="206"/>
    </location>
</feature>
<dbReference type="eggNOG" id="COG2761">
    <property type="taxonomic scope" value="Bacteria"/>
</dbReference>
<evidence type="ECO:0000259" key="1">
    <source>
        <dbReference type="Pfam" id="PF01323"/>
    </source>
</evidence>
<dbReference type="SUPFAM" id="SSF52833">
    <property type="entry name" value="Thioredoxin-like"/>
    <property type="match status" value="1"/>
</dbReference>
<dbReference type="Proteomes" id="UP000002588">
    <property type="component" value="Chromosome"/>
</dbReference>
<gene>
    <name evidence="2" type="ordered locus">azo2283</name>
</gene>
<dbReference type="PANTHER" id="PTHR13887">
    <property type="entry name" value="GLUTATHIONE S-TRANSFERASE KAPPA"/>
    <property type="match status" value="1"/>
</dbReference>
<dbReference type="Pfam" id="PF01323">
    <property type="entry name" value="DSBA"/>
    <property type="match status" value="1"/>
</dbReference>
<organism evidence="2 3">
    <name type="scientific">Azoarcus sp. (strain BH72)</name>
    <dbReference type="NCBI Taxonomy" id="418699"/>
    <lineage>
        <taxon>Bacteria</taxon>
        <taxon>Pseudomonadati</taxon>
        <taxon>Pseudomonadota</taxon>
        <taxon>Betaproteobacteria</taxon>
        <taxon>Rhodocyclales</taxon>
        <taxon>Zoogloeaceae</taxon>
        <taxon>Azoarcus</taxon>
    </lineage>
</organism>
<dbReference type="InterPro" id="IPR036249">
    <property type="entry name" value="Thioredoxin-like_sf"/>
</dbReference>
<dbReference type="GO" id="GO:0016491">
    <property type="term" value="F:oxidoreductase activity"/>
    <property type="evidence" value="ECO:0007669"/>
    <property type="project" value="InterPro"/>
</dbReference>
<proteinExistence type="predicted"/>